<accession>A0A7C4ARV3</accession>
<dbReference type="Gene3D" id="2.40.50.100">
    <property type="match status" value="1"/>
</dbReference>
<evidence type="ECO:0000256" key="3">
    <source>
        <dbReference type="SAM" id="Phobius"/>
    </source>
</evidence>
<keyword evidence="3" id="KW-1133">Transmembrane helix</keyword>
<name>A0A7C4ARV3_9BACT</name>
<comment type="caution">
    <text evidence="4">The sequence shown here is derived from an EMBL/GenBank/DDBJ whole genome shotgun (WGS) entry which is preliminary data.</text>
</comment>
<feature type="transmembrane region" description="Helical" evidence="3">
    <location>
        <begin position="227"/>
        <end position="248"/>
    </location>
</feature>
<reference evidence="4" key="1">
    <citation type="journal article" date="2020" name="mSystems">
        <title>Genome- and Community-Level Interaction Insights into Carbon Utilization and Element Cycling Functions of Hydrothermarchaeota in Hydrothermal Sediment.</title>
        <authorList>
            <person name="Zhou Z."/>
            <person name="Liu Y."/>
            <person name="Xu W."/>
            <person name="Pan J."/>
            <person name="Luo Z.H."/>
            <person name="Li M."/>
        </authorList>
    </citation>
    <scope>NUCLEOTIDE SEQUENCE [LARGE SCALE GENOMIC DNA]</scope>
    <source>
        <strain evidence="4">SpSt-769</strain>
    </source>
</reference>
<dbReference type="EMBL" id="DTGT01000187">
    <property type="protein sequence ID" value="HGH60862.1"/>
    <property type="molecule type" value="Genomic_DNA"/>
</dbReference>
<dbReference type="AlphaFoldDB" id="A0A7C4ARV3"/>
<comment type="subcellular location">
    <subcellularLocation>
        <location evidence="1">Cell envelope</location>
    </subcellularLocation>
</comment>
<dbReference type="Gene3D" id="2.40.30.170">
    <property type="match status" value="1"/>
</dbReference>
<evidence type="ECO:0000313" key="4">
    <source>
        <dbReference type="EMBL" id="HGH60862.1"/>
    </source>
</evidence>
<dbReference type="PANTHER" id="PTHR32347">
    <property type="entry name" value="EFFLUX SYSTEM COMPONENT YKNX-RELATED"/>
    <property type="match status" value="1"/>
</dbReference>
<dbReference type="PANTHER" id="PTHR32347:SF23">
    <property type="entry name" value="BLL5650 PROTEIN"/>
    <property type="match status" value="1"/>
</dbReference>
<keyword evidence="3" id="KW-0812">Transmembrane</keyword>
<gene>
    <name evidence="4" type="ORF">ENV54_06145</name>
</gene>
<dbReference type="InterPro" id="IPR050465">
    <property type="entry name" value="UPF0194_transport"/>
</dbReference>
<dbReference type="GO" id="GO:0030313">
    <property type="term" value="C:cell envelope"/>
    <property type="evidence" value="ECO:0007669"/>
    <property type="project" value="UniProtKB-SubCell"/>
</dbReference>
<proteinExistence type="predicted"/>
<organism evidence="4">
    <name type="scientific">Desulfomonile tiedjei</name>
    <dbReference type="NCBI Taxonomy" id="2358"/>
    <lineage>
        <taxon>Bacteria</taxon>
        <taxon>Pseudomonadati</taxon>
        <taxon>Thermodesulfobacteriota</taxon>
        <taxon>Desulfomonilia</taxon>
        <taxon>Desulfomonilales</taxon>
        <taxon>Desulfomonilaceae</taxon>
        <taxon>Desulfomonile</taxon>
    </lineage>
</organism>
<sequence length="495" mass="54768">MNIHTEARTIRPKVGAAIRYPEVARSGASEDRPRNAAVALARRAIGCASLEELQFVLTNDTRSVVFFDRCSLIIHFRGRSWLSAASNEPAAHQGSRFAQKAEELAQTLAEQTRPLLVSKDRQKAIPSDAGVSAHSLAACRSFLQETGGDRLLVVPFLVNGIPLGHVVMEFFPHTECVEQQIHNFLEITPFLSAALLEKLIMEKDAHVVRDLGALPSAKRRMRRLTKYGRLAVLISALLLMASLVPAPFTVGGEAEIVSDSTQYAFCRVDGVVKEVFVREGDAVEPETLLARLDSRELDFQTSAWTNQAKILDHEVSRLVVAAADKPSILAEKKIVEVKRRAALNELDFVNWKRRQLDIRSPIRGVVATRDLQSLIGKRYRAGEPFAEIVNPEQLQAAVYVPDARISYVAAGMPMDVYLNNAPTNALRLHVDYVAPMAEQTLHAGAVFRATANIPPRKGLKIGMKGVGRIRVGTLPIWKLLQNRLAAMWNELSARF</sequence>
<keyword evidence="3" id="KW-0472">Membrane</keyword>
<evidence type="ECO:0000256" key="2">
    <source>
        <dbReference type="ARBA" id="ARBA00023054"/>
    </source>
</evidence>
<evidence type="ECO:0000256" key="1">
    <source>
        <dbReference type="ARBA" id="ARBA00004196"/>
    </source>
</evidence>
<protein>
    <submittedName>
        <fullName evidence="4">HlyD family efflux transporter periplasmic adaptor subunit</fullName>
    </submittedName>
</protein>
<keyword evidence="2" id="KW-0175">Coiled coil</keyword>